<organism evidence="5 6">
    <name type="scientific">Phocaeicola intestinalis</name>
    <dbReference type="NCBI Taxonomy" id="2762212"/>
    <lineage>
        <taxon>Bacteria</taxon>
        <taxon>Pseudomonadati</taxon>
        <taxon>Bacteroidota</taxon>
        <taxon>Bacteroidia</taxon>
        <taxon>Bacteroidales</taxon>
        <taxon>Bacteroidaceae</taxon>
        <taxon>Phocaeicola</taxon>
    </lineage>
</organism>
<dbReference type="InterPro" id="IPR009057">
    <property type="entry name" value="Homeodomain-like_sf"/>
</dbReference>
<reference evidence="5 6" key="1">
    <citation type="submission" date="2020-08" db="EMBL/GenBank/DDBJ databases">
        <title>A Genomic Blueprint of the Chicken Gut Microbiome.</title>
        <authorList>
            <person name="Gilroy R."/>
            <person name="Ravi A."/>
            <person name="Getino M."/>
            <person name="Pursley I."/>
            <person name="Horton D.L."/>
            <person name="Alikhan N.-F."/>
            <person name="Baker D."/>
            <person name="Gharbi K."/>
            <person name="Hall N."/>
            <person name="Watson M."/>
            <person name="Adriaenssens E.M."/>
            <person name="Foster-Nyarko E."/>
            <person name="Jarju S."/>
            <person name="Secka A."/>
            <person name="Antonio M."/>
            <person name="Oren A."/>
            <person name="Chaudhuri R."/>
            <person name="La Ragione R.M."/>
            <person name="Hildebrand F."/>
            <person name="Pallen M.J."/>
        </authorList>
    </citation>
    <scope>NUCLEOTIDE SEQUENCE [LARGE SCALE GENOMIC DNA]</scope>
    <source>
        <strain evidence="5 6">Sa1CVN1</strain>
    </source>
</reference>
<evidence type="ECO:0000313" key="6">
    <source>
        <dbReference type="Proteomes" id="UP000620874"/>
    </source>
</evidence>
<dbReference type="Gene3D" id="1.10.10.60">
    <property type="entry name" value="Homeodomain-like"/>
    <property type="match status" value="2"/>
</dbReference>
<protein>
    <submittedName>
        <fullName evidence="5">Helix-turn-helix transcriptional regulator</fullName>
    </submittedName>
</protein>
<dbReference type="PANTHER" id="PTHR43280">
    <property type="entry name" value="ARAC-FAMILY TRANSCRIPTIONAL REGULATOR"/>
    <property type="match status" value="1"/>
</dbReference>
<dbReference type="InterPro" id="IPR018060">
    <property type="entry name" value="HTH_AraC"/>
</dbReference>
<keyword evidence="6" id="KW-1185">Reference proteome</keyword>
<proteinExistence type="predicted"/>
<dbReference type="PANTHER" id="PTHR43280:SF27">
    <property type="entry name" value="TRANSCRIPTIONAL REGULATOR MTLR"/>
    <property type="match status" value="1"/>
</dbReference>
<keyword evidence="2" id="KW-0238">DNA-binding</keyword>
<comment type="caution">
    <text evidence="5">The sequence shown here is derived from an EMBL/GenBank/DDBJ whole genome shotgun (WGS) entry which is preliminary data.</text>
</comment>
<sequence>MIVKDKNVIREITPLSEKDCFYIADRRKSEFTYPMHCHKEFELNFVINAPGVQRIVGDSAEIIGEYDLVLITSPDLEHVWEQHDCKSKDVREITIQFSPQFMKTLLSTNQFDRVMKMFDKAQNGLSFPMQAIMKVYALIDELPDTKGFYAVTRFLTLLYELSMFTEEARVLSSSSFAKIQQHSDSRRVQKVQDYINQHYKEEIRLNQLADMVGMTEVSFSRFFKLRTGKNLSDYIIDIRLGHATRMLVDSTMSIAEICYESGFNNLSNFNRIFKKKKLASPKDFRDSYKKKRILI</sequence>
<evidence type="ECO:0000259" key="4">
    <source>
        <dbReference type="PROSITE" id="PS01124"/>
    </source>
</evidence>
<dbReference type="SUPFAM" id="SSF46689">
    <property type="entry name" value="Homeodomain-like"/>
    <property type="match status" value="2"/>
</dbReference>
<evidence type="ECO:0000256" key="3">
    <source>
        <dbReference type="ARBA" id="ARBA00023163"/>
    </source>
</evidence>
<dbReference type="EMBL" id="JACSPP010000014">
    <property type="protein sequence ID" value="MBD8040073.1"/>
    <property type="molecule type" value="Genomic_DNA"/>
</dbReference>
<evidence type="ECO:0000313" key="5">
    <source>
        <dbReference type="EMBL" id="MBD8040073.1"/>
    </source>
</evidence>
<accession>A0ABR8Y7E6</accession>
<dbReference type="Pfam" id="PF12833">
    <property type="entry name" value="HTH_18"/>
    <property type="match status" value="1"/>
</dbReference>
<dbReference type="RefSeq" id="WP_191763485.1">
    <property type="nucleotide sequence ID" value="NZ_JACSPP010000014.1"/>
</dbReference>
<dbReference type="Proteomes" id="UP000620874">
    <property type="component" value="Unassembled WGS sequence"/>
</dbReference>
<keyword evidence="3" id="KW-0804">Transcription</keyword>
<dbReference type="SMART" id="SM00342">
    <property type="entry name" value="HTH_ARAC"/>
    <property type="match status" value="1"/>
</dbReference>
<feature type="domain" description="HTH araC/xylS-type" evidence="4">
    <location>
        <begin position="189"/>
        <end position="287"/>
    </location>
</feature>
<evidence type="ECO:0000256" key="2">
    <source>
        <dbReference type="ARBA" id="ARBA00023125"/>
    </source>
</evidence>
<dbReference type="PROSITE" id="PS01124">
    <property type="entry name" value="HTH_ARAC_FAMILY_2"/>
    <property type="match status" value="1"/>
</dbReference>
<name>A0ABR8Y7E6_9BACT</name>
<gene>
    <name evidence="5" type="ORF">H9625_06365</name>
</gene>
<keyword evidence="1" id="KW-0805">Transcription regulation</keyword>
<evidence type="ECO:0000256" key="1">
    <source>
        <dbReference type="ARBA" id="ARBA00023015"/>
    </source>
</evidence>